<name>A0A401U4J2_9BACT</name>
<evidence type="ECO:0000313" key="1">
    <source>
        <dbReference type="EMBL" id="GCC49817.1"/>
    </source>
</evidence>
<evidence type="ECO:0000313" key="2">
    <source>
        <dbReference type="Proteomes" id="UP000288227"/>
    </source>
</evidence>
<dbReference type="AlphaFoldDB" id="A0A401U4J2"/>
<dbReference type="Proteomes" id="UP000288227">
    <property type="component" value="Unassembled WGS sequence"/>
</dbReference>
<organism evidence="1 2">
    <name type="scientific">Chryseotalea sanaruensis</name>
    <dbReference type="NCBI Taxonomy" id="2482724"/>
    <lineage>
        <taxon>Bacteria</taxon>
        <taxon>Pseudomonadati</taxon>
        <taxon>Bacteroidota</taxon>
        <taxon>Cytophagia</taxon>
        <taxon>Cytophagales</taxon>
        <taxon>Chryseotaleaceae</taxon>
        <taxon>Chryseotalea</taxon>
    </lineage>
</organism>
<sequence length="264" mass="31547">MKNSMNQEYRSHHVFEQLSLYSEFYKDLSYQIMSWQSQGTLAILNLDTYVYSSMHGTIESIKNILSTGRINDAYALLRKYYDSTIINVYTNLYLEDNFSIQNFVVTKIDNWLKGKEKIPEYRVMSQYIQNSQKLSAIRSLLHVDDQYKNIRERCNEHTHYNYYRTILLNDNEVYMSQERIEALKTFSADIEDIFIQHLSYIFYLKENYMMASDYIDSLDVGLKPDDASLYYVAPFIQEIFDVVIKKKRMDIFEEIKRKTGMMLE</sequence>
<reference evidence="1 2" key="1">
    <citation type="submission" date="2018-11" db="EMBL/GenBank/DDBJ databases">
        <title>Chryseotalea sanarue gen. nov., sp., nov., a member of the family Cytophagaceae, isolated from a brackish lake in Hamamatsu Japan.</title>
        <authorList>
            <person name="Maejima Y."/>
            <person name="Iino T."/>
            <person name="Muraguchi Y."/>
            <person name="Fukuda K."/>
            <person name="Ohkuma M."/>
            <person name="Moriuchi R."/>
            <person name="Dohra H."/>
            <person name="Kimbara K."/>
            <person name="Shintani M."/>
        </authorList>
    </citation>
    <scope>NUCLEOTIDE SEQUENCE [LARGE SCALE GENOMIC DNA]</scope>
    <source>
        <strain evidence="1 2">Ys</strain>
    </source>
</reference>
<dbReference type="EMBL" id="BHXQ01000001">
    <property type="protein sequence ID" value="GCC49817.1"/>
    <property type="molecule type" value="Genomic_DNA"/>
</dbReference>
<gene>
    <name evidence="1" type="ORF">SanaruYs_00310</name>
</gene>
<comment type="caution">
    <text evidence="1">The sequence shown here is derived from an EMBL/GenBank/DDBJ whole genome shotgun (WGS) entry which is preliminary data.</text>
</comment>
<proteinExistence type="predicted"/>
<protein>
    <submittedName>
        <fullName evidence="1">Uncharacterized protein</fullName>
    </submittedName>
</protein>
<keyword evidence="2" id="KW-1185">Reference proteome</keyword>
<accession>A0A401U4J2</accession>